<comment type="caution">
    <text evidence="1">The sequence shown here is derived from an EMBL/GenBank/DDBJ whole genome shotgun (WGS) entry which is preliminary data.</text>
</comment>
<name>A0A7D9MI80_PARCT</name>
<gene>
    <name evidence="1" type="ORF">PACLA_8A078760</name>
</gene>
<dbReference type="AlphaFoldDB" id="A0A7D9MI80"/>
<evidence type="ECO:0000313" key="2">
    <source>
        <dbReference type="Proteomes" id="UP001152795"/>
    </source>
</evidence>
<organism evidence="1 2">
    <name type="scientific">Paramuricea clavata</name>
    <name type="common">Red gorgonian</name>
    <name type="synonym">Violescent sea-whip</name>
    <dbReference type="NCBI Taxonomy" id="317549"/>
    <lineage>
        <taxon>Eukaryota</taxon>
        <taxon>Metazoa</taxon>
        <taxon>Cnidaria</taxon>
        <taxon>Anthozoa</taxon>
        <taxon>Octocorallia</taxon>
        <taxon>Malacalcyonacea</taxon>
        <taxon>Plexauridae</taxon>
        <taxon>Paramuricea</taxon>
    </lineage>
</organism>
<keyword evidence="2" id="KW-1185">Reference proteome</keyword>
<sequence>LAGKTSKTNIRKMVKVNFILAIFLSTSSGVVEDLNNQVAFEKIGEMASSTSFAHLGFKLHLKELFDRLNLAIVIINTTEIAVLDPSLGNGTDAALVRQAGFHLEEEVKRLRMLMHLNIEEAQLKVYESIGMETNPYNLTGILKKTSMMGPTEMASGGRKKRQSLLGVGTVLS</sequence>
<proteinExistence type="predicted"/>
<dbReference type="EMBL" id="CACRXK020048387">
    <property type="protein sequence ID" value="CAB4046252.1"/>
    <property type="molecule type" value="Genomic_DNA"/>
</dbReference>
<evidence type="ECO:0000313" key="1">
    <source>
        <dbReference type="EMBL" id="CAB4046252.1"/>
    </source>
</evidence>
<reference evidence="1" key="1">
    <citation type="submission" date="2020-04" db="EMBL/GenBank/DDBJ databases">
        <authorList>
            <person name="Alioto T."/>
            <person name="Alioto T."/>
            <person name="Gomez Garrido J."/>
        </authorList>
    </citation>
    <scope>NUCLEOTIDE SEQUENCE</scope>
    <source>
        <strain evidence="1">A484AB</strain>
    </source>
</reference>
<feature type="non-terminal residue" evidence="1">
    <location>
        <position position="1"/>
    </location>
</feature>
<dbReference type="Proteomes" id="UP001152795">
    <property type="component" value="Unassembled WGS sequence"/>
</dbReference>
<accession>A0A7D9MI80</accession>
<protein>
    <submittedName>
        <fullName evidence="1">Uncharacterized protein</fullName>
    </submittedName>
</protein>
<feature type="non-terminal residue" evidence="1">
    <location>
        <position position="172"/>
    </location>
</feature>